<dbReference type="Proteomes" id="UP000504638">
    <property type="component" value="Unplaced"/>
</dbReference>
<feature type="region of interest" description="Disordered" evidence="2">
    <location>
        <begin position="203"/>
        <end position="234"/>
    </location>
</feature>
<gene>
    <name evidence="3 5" type="ORF">P152DRAFT_476135</name>
</gene>
<evidence type="ECO:0000313" key="5">
    <source>
        <dbReference type="RefSeq" id="XP_033531345.1"/>
    </source>
</evidence>
<evidence type="ECO:0008006" key="6">
    <source>
        <dbReference type="Google" id="ProtNLM"/>
    </source>
</evidence>
<dbReference type="GeneID" id="54422053"/>
<dbReference type="GO" id="GO:0008270">
    <property type="term" value="F:zinc ion binding"/>
    <property type="evidence" value="ECO:0007669"/>
    <property type="project" value="InterPro"/>
</dbReference>
<organism evidence="3">
    <name type="scientific">Eremomyces bilateralis CBS 781.70</name>
    <dbReference type="NCBI Taxonomy" id="1392243"/>
    <lineage>
        <taxon>Eukaryota</taxon>
        <taxon>Fungi</taxon>
        <taxon>Dikarya</taxon>
        <taxon>Ascomycota</taxon>
        <taxon>Pezizomycotina</taxon>
        <taxon>Dothideomycetes</taxon>
        <taxon>Dothideomycetes incertae sedis</taxon>
        <taxon>Eremomycetales</taxon>
        <taxon>Eremomycetaceae</taxon>
        <taxon>Eremomyces</taxon>
    </lineage>
</organism>
<evidence type="ECO:0000256" key="2">
    <source>
        <dbReference type="SAM" id="MobiDB-lite"/>
    </source>
</evidence>
<dbReference type="RefSeq" id="XP_033531345.1">
    <property type="nucleotide sequence ID" value="XM_033681483.1"/>
</dbReference>
<reference evidence="5" key="3">
    <citation type="submission" date="2025-04" db="UniProtKB">
        <authorList>
            <consortium name="RefSeq"/>
        </authorList>
    </citation>
    <scope>IDENTIFICATION</scope>
    <source>
        <strain evidence="5">CBS 781.70</strain>
    </source>
</reference>
<proteinExistence type="predicted"/>
<keyword evidence="1" id="KW-0539">Nucleus</keyword>
<dbReference type="InterPro" id="IPR053157">
    <property type="entry name" value="Sterol_Uptake_Regulator"/>
</dbReference>
<name>A0A6G1FV97_9PEZI</name>
<reference evidence="3 5" key="1">
    <citation type="submission" date="2020-01" db="EMBL/GenBank/DDBJ databases">
        <authorList>
            <consortium name="DOE Joint Genome Institute"/>
            <person name="Haridas S."/>
            <person name="Albert R."/>
            <person name="Binder M."/>
            <person name="Bloem J."/>
            <person name="Labutti K."/>
            <person name="Salamov A."/>
            <person name="Andreopoulos B."/>
            <person name="Baker S.E."/>
            <person name="Barry K."/>
            <person name="Bills G."/>
            <person name="Bluhm B.H."/>
            <person name="Cannon C."/>
            <person name="Castanera R."/>
            <person name="Culley D.E."/>
            <person name="Daum C."/>
            <person name="Ezra D."/>
            <person name="Gonzalez J.B."/>
            <person name="Henrissat B."/>
            <person name="Kuo A."/>
            <person name="Liang C."/>
            <person name="Lipzen A."/>
            <person name="Lutzoni F."/>
            <person name="Magnuson J."/>
            <person name="Mondo S."/>
            <person name="Nolan M."/>
            <person name="Ohm R."/>
            <person name="Pangilinan J."/>
            <person name="Park H.-J."/>
            <person name="Ramirez L."/>
            <person name="Alfaro M."/>
            <person name="Sun H."/>
            <person name="Tritt A."/>
            <person name="Yoshinaga Y."/>
            <person name="Zwiers L.-H."/>
            <person name="Turgeon B.G."/>
            <person name="Goodwin S.B."/>
            <person name="Spatafora J.W."/>
            <person name="Crous P.W."/>
            <person name="Grigoriev I.V."/>
        </authorList>
    </citation>
    <scope>NUCLEOTIDE SEQUENCE</scope>
    <source>
        <strain evidence="3 5">CBS 781.70</strain>
    </source>
</reference>
<evidence type="ECO:0000313" key="4">
    <source>
        <dbReference type="Proteomes" id="UP000504638"/>
    </source>
</evidence>
<sequence>MSPTLNLATSEVPKDCDEKKPSCSNCDRNLERCSLTFIYSSRQAAAARPTPISRTSHGAAISPLSSYGSDAAGSSDVVTQGHFLPQFSVRDMELLFHFTSSTSKTLSLRRPMQKIYGTVFPRLAFSNPFLLRAILAVSALHMARKAPPEKAEELLRIASEHQNIGLASYRVAIGDINQHSCDALFAFALLLFVHVCAASDLPDSGQEDIPESHPNSAGGSVVGTPPTSASGTTDQPLGVEWIRMARGVRVLLEPGKQWLMRGQLSMFFNMHQWKDEMSDIDDEMRDDDEHLKSLAKLWDSFAEDPDREEDVRALNDAIFQLRLAHQRIWIALRAVPPDASISRIKGEDAASAEAAGFTWLYMLPERYVALIEEKCPESLIILAHFAVLLGKIPHLWWSERRSTALALKVKIIMEPRWWPWLEWPMSRLSL</sequence>
<dbReference type="OrthoDB" id="5350673at2759"/>
<dbReference type="InterPro" id="IPR001138">
    <property type="entry name" value="Zn2Cys6_DnaBD"/>
</dbReference>
<dbReference type="EMBL" id="ML975170">
    <property type="protein sequence ID" value="KAF1809714.1"/>
    <property type="molecule type" value="Genomic_DNA"/>
</dbReference>
<dbReference type="InterPro" id="IPR021858">
    <property type="entry name" value="Fun_TF"/>
</dbReference>
<evidence type="ECO:0000256" key="1">
    <source>
        <dbReference type="ARBA" id="ARBA00023242"/>
    </source>
</evidence>
<dbReference type="PANTHER" id="PTHR47784">
    <property type="entry name" value="STEROL UPTAKE CONTROL PROTEIN 2"/>
    <property type="match status" value="1"/>
</dbReference>
<dbReference type="PANTHER" id="PTHR47784:SF5">
    <property type="entry name" value="STEROL UPTAKE CONTROL PROTEIN 2"/>
    <property type="match status" value="1"/>
</dbReference>
<feature type="compositionally biased region" description="Polar residues" evidence="2">
    <location>
        <begin position="225"/>
        <end position="234"/>
    </location>
</feature>
<dbReference type="Pfam" id="PF11951">
    <property type="entry name" value="Fungal_trans_2"/>
    <property type="match status" value="1"/>
</dbReference>
<dbReference type="AlphaFoldDB" id="A0A6G1FV97"/>
<keyword evidence="4" id="KW-1185">Reference proteome</keyword>
<reference evidence="5" key="2">
    <citation type="submission" date="2020-04" db="EMBL/GenBank/DDBJ databases">
        <authorList>
            <consortium name="NCBI Genome Project"/>
        </authorList>
    </citation>
    <scope>NUCLEOTIDE SEQUENCE</scope>
    <source>
        <strain evidence="5">CBS 781.70</strain>
    </source>
</reference>
<accession>A0A6G1FV97</accession>
<dbReference type="GO" id="GO:0001228">
    <property type="term" value="F:DNA-binding transcription activator activity, RNA polymerase II-specific"/>
    <property type="evidence" value="ECO:0007669"/>
    <property type="project" value="TreeGrafter"/>
</dbReference>
<dbReference type="CDD" id="cd00067">
    <property type="entry name" value="GAL4"/>
    <property type="match status" value="1"/>
</dbReference>
<evidence type="ECO:0000313" key="3">
    <source>
        <dbReference type="EMBL" id="KAF1809714.1"/>
    </source>
</evidence>
<protein>
    <recommendedName>
        <fullName evidence="6">Zn(2)-C6 fungal-type domain-containing protein</fullName>
    </recommendedName>
</protein>